<feature type="domain" description="Tyr recombinase" evidence="4">
    <location>
        <begin position="234"/>
        <end position="430"/>
    </location>
</feature>
<evidence type="ECO:0000313" key="6">
    <source>
        <dbReference type="Proteomes" id="UP001143400"/>
    </source>
</evidence>
<evidence type="ECO:0000256" key="2">
    <source>
        <dbReference type="ARBA" id="ARBA00023125"/>
    </source>
</evidence>
<dbReference type="EMBL" id="BSFF01000001">
    <property type="protein sequence ID" value="GLK54548.1"/>
    <property type="molecule type" value="Genomic_DNA"/>
</dbReference>
<reference evidence="5" key="2">
    <citation type="submission" date="2023-01" db="EMBL/GenBank/DDBJ databases">
        <authorList>
            <person name="Sun Q."/>
            <person name="Evtushenko L."/>
        </authorList>
    </citation>
    <scope>NUCLEOTIDE SEQUENCE</scope>
    <source>
        <strain evidence="5">VKM B-1606</strain>
    </source>
</reference>
<dbReference type="Proteomes" id="UP001143400">
    <property type="component" value="Unassembled WGS sequence"/>
</dbReference>
<accession>A0A9W6IQX7</accession>
<dbReference type="GO" id="GO:0015074">
    <property type="term" value="P:DNA integration"/>
    <property type="evidence" value="ECO:0007669"/>
    <property type="project" value="UniProtKB-KW"/>
</dbReference>
<evidence type="ECO:0000313" key="5">
    <source>
        <dbReference type="EMBL" id="GLK54548.1"/>
    </source>
</evidence>
<dbReference type="PANTHER" id="PTHR30349:SF88">
    <property type="entry name" value="BLL1584 PROTEIN"/>
    <property type="match status" value="1"/>
</dbReference>
<organism evidence="5 6">
    <name type="scientific">Methylopila capsulata</name>
    <dbReference type="NCBI Taxonomy" id="61654"/>
    <lineage>
        <taxon>Bacteria</taxon>
        <taxon>Pseudomonadati</taxon>
        <taxon>Pseudomonadota</taxon>
        <taxon>Alphaproteobacteria</taxon>
        <taxon>Hyphomicrobiales</taxon>
        <taxon>Methylopilaceae</taxon>
        <taxon>Methylopila</taxon>
    </lineage>
</organism>
<dbReference type="InterPro" id="IPR010998">
    <property type="entry name" value="Integrase_recombinase_N"/>
</dbReference>
<dbReference type="InterPro" id="IPR002104">
    <property type="entry name" value="Integrase_catalytic"/>
</dbReference>
<evidence type="ECO:0000256" key="3">
    <source>
        <dbReference type="ARBA" id="ARBA00023172"/>
    </source>
</evidence>
<dbReference type="InterPro" id="IPR013762">
    <property type="entry name" value="Integrase-like_cat_sf"/>
</dbReference>
<reference evidence="5" key="1">
    <citation type="journal article" date="2014" name="Int. J. Syst. Evol. Microbiol.">
        <title>Complete genome sequence of Corynebacterium casei LMG S-19264T (=DSM 44701T), isolated from a smear-ripened cheese.</title>
        <authorList>
            <consortium name="US DOE Joint Genome Institute (JGI-PGF)"/>
            <person name="Walter F."/>
            <person name="Albersmeier A."/>
            <person name="Kalinowski J."/>
            <person name="Ruckert C."/>
        </authorList>
    </citation>
    <scope>NUCLEOTIDE SEQUENCE</scope>
    <source>
        <strain evidence="5">VKM B-1606</strain>
    </source>
</reference>
<comment type="caution">
    <text evidence="5">The sequence shown here is derived from an EMBL/GenBank/DDBJ whole genome shotgun (WGS) entry which is preliminary data.</text>
</comment>
<dbReference type="InterPro" id="IPR011010">
    <property type="entry name" value="DNA_brk_join_enz"/>
</dbReference>
<dbReference type="GO" id="GO:0006310">
    <property type="term" value="P:DNA recombination"/>
    <property type="evidence" value="ECO:0007669"/>
    <property type="project" value="UniProtKB-KW"/>
</dbReference>
<keyword evidence="2" id="KW-0238">DNA-binding</keyword>
<dbReference type="AlphaFoldDB" id="A0A9W6IQX7"/>
<keyword evidence="3" id="KW-0233">DNA recombination</keyword>
<sequence length="433" mass="47145">MWDVVWDGRAVATIIDTPSKRAKLAPRRNPYWQGISGGRGGVSLGYRRAVKGFGSWVAKVVLDGRRLEEGLASADDDGAPAEALTYRAAVAAALEWSRRQTEALERRGDDGAAEPTVASAIAEYLGARERQTVSGKIARGRMTNHILADVAFAATKLSQLRSSTIEAWRGRLAVRDEDDEPTAGQMAPATLNRLLTDLRAALNAAAERYRRELPAHLPLEIKVGTRAISVQTVARKQLLTDDEVRRLVDAAFGVDDDFGMLVIVAAATGARFSQIAALRVRDVQAARGRVMMPGSRKGRSRSAKAAVAVPLSSAVLARLAPALDGRRGDEPLLTRWAYKRAERLKWERDRRVPWRAAYEIERPWSATVAAAELPGTIMYAFRHSSIVRGLAAGLPVRLVAALHDTSSDMIEAHYAAHIVDATEELARRVALVA</sequence>
<dbReference type="Gene3D" id="1.10.150.130">
    <property type="match status" value="1"/>
</dbReference>
<protein>
    <recommendedName>
        <fullName evidence="4">Tyr recombinase domain-containing protein</fullName>
    </recommendedName>
</protein>
<dbReference type="InterPro" id="IPR050090">
    <property type="entry name" value="Tyrosine_recombinase_XerCD"/>
</dbReference>
<evidence type="ECO:0000256" key="1">
    <source>
        <dbReference type="ARBA" id="ARBA00022908"/>
    </source>
</evidence>
<dbReference type="SUPFAM" id="SSF56349">
    <property type="entry name" value="DNA breaking-rejoining enzymes"/>
    <property type="match status" value="1"/>
</dbReference>
<keyword evidence="1" id="KW-0229">DNA integration</keyword>
<dbReference type="Gene3D" id="1.10.443.10">
    <property type="entry name" value="Intergrase catalytic core"/>
    <property type="match status" value="1"/>
</dbReference>
<dbReference type="PROSITE" id="PS51898">
    <property type="entry name" value="TYR_RECOMBINASE"/>
    <property type="match status" value="1"/>
</dbReference>
<name>A0A9W6IQX7_9HYPH</name>
<proteinExistence type="predicted"/>
<dbReference type="GO" id="GO:0003677">
    <property type="term" value="F:DNA binding"/>
    <property type="evidence" value="ECO:0007669"/>
    <property type="project" value="UniProtKB-KW"/>
</dbReference>
<gene>
    <name evidence="5" type="ORF">GCM10008170_05670</name>
</gene>
<evidence type="ECO:0000259" key="4">
    <source>
        <dbReference type="PROSITE" id="PS51898"/>
    </source>
</evidence>
<dbReference type="PANTHER" id="PTHR30349">
    <property type="entry name" value="PHAGE INTEGRASE-RELATED"/>
    <property type="match status" value="1"/>
</dbReference>